<evidence type="ECO:0000313" key="5">
    <source>
        <dbReference type="Proteomes" id="UP000321514"/>
    </source>
</evidence>
<feature type="domain" description="Protein kinase" evidence="1">
    <location>
        <begin position="68"/>
        <end position="339"/>
    </location>
</feature>
<dbReference type="PROSITE" id="PS51257">
    <property type="entry name" value="PROKAR_LIPOPROTEIN"/>
    <property type="match status" value="1"/>
</dbReference>
<reference evidence="3 4" key="1">
    <citation type="submission" date="2016-10" db="EMBL/GenBank/DDBJ databases">
        <authorList>
            <person name="Varghese N."/>
            <person name="Submissions S."/>
        </authorList>
    </citation>
    <scope>NUCLEOTIDE SEQUENCE [LARGE SCALE GENOMIC DNA]</scope>
    <source>
        <strain evidence="3 4">DSM 16525</strain>
    </source>
</reference>
<dbReference type="InterPro" id="IPR011009">
    <property type="entry name" value="Kinase-like_dom_sf"/>
</dbReference>
<evidence type="ECO:0000313" key="3">
    <source>
        <dbReference type="EMBL" id="SEU35419.1"/>
    </source>
</evidence>
<dbReference type="EMBL" id="BJXR01000037">
    <property type="protein sequence ID" value="GEN10132.1"/>
    <property type="molecule type" value="Genomic_DNA"/>
</dbReference>
<gene>
    <name evidence="2" type="ORF">MFU01_51690</name>
    <name evidence="3" type="ORF">SAMN05443572_110272</name>
</gene>
<keyword evidence="4" id="KW-1185">Reference proteome</keyword>
<evidence type="ECO:0000313" key="2">
    <source>
        <dbReference type="EMBL" id="GEN10132.1"/>
    </source>
</evidence>
<dbReference type="RefSeq" id="WP_046712570.1">
    <property type="nucleotide sequence ID" value="NZ_BJXR01000037.1"/>
</dbReference>
<reference evidence="2 5" key="2">
    <citation type="submission" date="2019-07" db="EMBL/GenBank/DDBJ databases">
        <title>Whole genome shotgun sequence of Myxococcus fulvus NBRC 100333.</title>
        <authorList>
            <person name="Hosoyama A."/>
            <person name="Uohara A."/>
            <person name="Ohji S."/>
            <person name="Ichikawa N."/>
        </authorList>
    </citation>
    <scope>NUCLEOTIDE SEQUENCE [LARGE SCALE GENOMIC DNA]</scope>
    <source>
        <strain evidence="2 5">NBRC 100333</strain>
    </source>
</reference>
<sequence>MELQLLKCPGCGANLPPPASANGILSCAYCGAMVSARGVAVWPKPARPADDPPFAPDRPRVTVAGTRYVVLGRLGQGDSCDVFLARRDSRITEMVVLKVARALSDGDLVAREYEILEEFQGSSAQGAEHFTRLLPQPVARGKLKDPVGTSRAAAVYRWMSGFQHSLTELRQVYPEGIDPRAAVWMWKRALELLGFVHRAGYVHGAVLPPHLLVHPRDHGVMLVGWSNATQYHSTLALPSSSVTHPDFYPEELLDGATPSPATDLAMLARSVAWVLGGTAATGLVPSNVPPPLFVLLREQARLQRGEVVDAWSVKEAVSRAALEAFGPPRFVPFTLPGWR</sequence>
<dbReference type="OrthoDB" id="4368010at2"/>
<dbReference type="Gene3D" id="1.10.510.10">
    <property type="entry name" value="Transferase(Phosphotransferase) domain 1"/>
    <property type="match status" value="1"/>
</dbReference>
<dbReference type="Proteomes" id="UP000183760">
    <property type="component" value="Unassembled WGS sequence"/>
</dbReference>
<dbReference type="Proteomes" id="UP000321514">
    <property type="component" value="Unassembled WGS sequence"/>
</dbReference>
<dbReference type="SUPFAM" id="SSF56112">
    <property type="entry name" value="Protein kinase-like (PK-like)"/>
    <property type="match status" value="1"/>
</dbReference>
<dbReference type="GO" id="GO:0005524">
    <property type="term" value="F:ATP binding"/>
    <property type="evidence" value="ECO:0007669"/>
    <property type="project" value="InterPro"/>
</dbReference>
<dbReference type="GO" id="GO:0004672">
    <property type="term" value="F:protein kinase activity"/>
    <property type="evidence" value="ECO:0007669"/>
    <property type="project" value="InterPro"/>
</dbReference>
<dbReference type="EMBL" id="FOIB01000010">
    <property type="protein sequence ID" value="SEU35419.1"/>
    <property type="molecule type" value="Genomic_DNA"/>
</dbReference>
<name>A0A511T9I3_MYXFU</name>
<dbReference type="InterPro" id="IPR000719">
    <property type="entry name" value="Prot_kinase_dom"/>
</dbReference>
<dbReference type="AlphaFoldDB" id="A0A511T9I3"/>
<dbReference type="PROSITE" id="PS50011">
    <property type="entry name" value="PROTEIN_KINASE_DOM"/>
    <property type="match status" value="1"/>
</dbReference>
<evidence type="ECO:0000259" key="1">
    <source>
        <dbReference type="PROSITE" id="PS50011"/>
    </source>
</evidence>
<accession>A0A511T9I3</accession>
<organism evidence="2 5">
    <name type="scientific">Myxococcus fulvus</name>
    <dbReference type="NCBI Taxonomy" id="33"/>
    <lineage>
        <taxon>Bacteria</taxon>
        <taxon>Pseudomonadati</taxon>
        <taxon>Myxococcota</taxon>
        <taxon>Myxococcia</taxon>
        <taxon>Myxococcales</taxon>
        <taxon>Cystobacterineae</taxon>
        <taxon>Myxococcaceae</taxon>
        <taxon>Myxococcus</taxon>
    </lineage>
</organism>
<comment type="caution">
    <text evidence="2">The sequence shown here is derived from an EMBL/GenBank/DDBJ whole genome shotgun (WGS) entry which is preliminary data.</text>
</comment>
<dbReference type="Gene3D" id="3.30.200.20">
    <property type="entry name" value="Phosphorylase Kinase, domain 1"/>
    <property type="match status" value="1"/>
</dbReference>
<protein>
    <recommendedName>
        <fullName evidence="1">Protein kinase domain-containing protein</fullName>
    </recommendedName>
</protein>
<proteinExistence type="predicted"/>
<evidence type="ECO:0000313" key="4">
    <source>
        <dbReference type="Proteomes" id="UP000183760"/>
    </source>
</evidence>